<evidence type="ECO:0000313" key="3">
    <source>
        <dbReference type="Proteomes" id="UP000053260"/>
    </source>
</evidence>
<evidence type="ECO:0000313" key="2">
    <source>
        <dbReference type="EMBL" id="KUO22597.1"/>
    </source>
</evidence>
<gene>
    <name evidence="2" type="ORF">AQJ91_03040</name>
</gene>
<name>A0A117S232_9ACTN</name>
<sequence length="71" mass="7509">MAPAAQTSPPLLPQEPTMSFSAPPTSPHRPADEPSGAPLPALLSHWEMMLKVMAAPRAGDRGTVVPRRDPS</sequence>
<dbReference type="STRING" id="909626.AQJ91_03040"/>
<feature type="region of interest" description="Disordered" evidence="1">
    <location>
        <begin position="1"/>
        <end position="40"/>
    </location>
</feature>
<dbReference type="EMBL" id="LMXB01000013">
    <property type="protein sequence ID" value="KUO22597.1"/>
    <property type="molecule type" value="Genomic_DNA"/>
</dbReference>
<organism evidence="2 3">
    <name type="scientific">Streptomyces dysideae</name>
    <dbReference type="NCBI Taxonomy" id="909626"/>
    <lineage>
        <taxon>Bacteria</taxon>
        <taxon>Bacillati</taxon>
        <taxon>Actinomycetota</taxon>
        <taxon>Actinomycetes</taxon>
        <taxon>Kitasatosporales</taxon>
        <taxon>Streptomycetaceae</taxon>
        <taxon>Streptomyces</taxon>
    </lineage>
</organism>
<comment type="caution">
    <text evidence="2">The sequence shown here is derived from an EMBL/GenBank/DDBJ whole genome shotgun (WGS) entry which is preliminary data.</text>
</comment>
<proteinExistence type="predicted"/>
<protein>
    <submittedName>
        <fullName evidence="2">Uncharacterized protein</fullName>
    </submittedName>
</protein>
<keyword evidence="3" id="KW-1185">Reference proteome</keyword>
<dbReference type="Proteomes" id="UP000053260">
    <property type="component" value="Unassembled WGS sequence"/>
</dbReference>
<reference evidence="2 3" key="1">
    <citation type="submission" date="2015-10" db="EMBL/GenBank/DDBJ databases">
        <title>Draft genome sequence of Streptomyces sp. RV15, isolated from a marine sponge.</title>
        <authorList>
            <person name="Ruckert C."/>
            <person name="Abdelmohsen U.R."/>
            <person name="Winkler A."/>
            <person name="Hentschel U."/>
            <person name="Kalinowski J."/>
            <person name="Kampfer P."/>
            <person name="Glaeser S."/>
        </authorList>
    </citation>
    <scope>NUCLEOTIDE SEQUENCE [LARGE SCALE GENOMIC DNA]</scope>
    <source>
        <strain evidence="2 3">RV15</strain>
    </source>
</reference>
<evidence type="ECO:0000256" key="1">
    <source>
        <dbReference type="SAM" id="MobiDB-lite"/>
    </source>
</evidence>
<dbReference type="AlphaFoldDB" id="A0A117S232"/>
<accession>A0A117S232</accession>